<dbReference type="Gene3D" id="3.40.50.720">
    <property type="entry name" value="NAD(P)-binding Rossmann-like Domain"/>
    <property type="match status" value="1"/>
</dbReference>
<organism evidence="13 14">
    <name type="scientific">Cutaneotrichosporon cavernicola</name>
    <dbReference type="NCBI Taxonomy" id="279322"/>
    <lineage>
        <taxon>Eukaryota</taxon>
        <taxon>Fungi</taxon>
        <taxon>Dikarya</taxon>
        <taxon>Basidiomycota</taxon>
        <taxon>Agaricomycotina</taxon>
        <taxon>Tremellomycetes</taxon>
        <taxon>Trichosporonales</taxon>
        <taxon>Trichosporonaceae</taxon>
        <taxon>Cutaneotrichosporon</taxon>
    </lineage>
</organism>
<feature type="binding site" evidence="8">
    <location>
        <begin position="242"/>
        <end position="243"/>
    </location>
    <ligand>
        <name>D-glyceraldehyde 3-phosphate</name>
        <dbReference type="ChEBI" id="CHEBI:59776"/>
    </ligand>
</feature>
<evidence type="ECO:0000259" key="12">
    <source>
        <dbReference type="SMART" id="SM00846"/>
    </source>
</evidence>
<dbReference type="PANTHER" id="PTHR10836">
    <property type="entry name" value="GLYCERALDEHYDE 3-PHOSPHATE DEHYDROGENASE"/>
    <property type="match status" value="1"/>
</dbReference>
<gene>
    <name evidence="13" type="ORF">CcaverHIS019_0411070</name>
</gene>
<feature type="domain" description="Glyceraldehyde 3-phosphate dehydrogenase NAD(P) binding" evidence="12">
    <location>
        <begin position="17"/>
        <end position="183"/>
    </location>
</feature>
<dbReference type="GO" id="GO:0005829">
    <property type="term" value="C:cytosol"/>
    <property type="evidence" value="ECO:0007669"/>
    <property type="project" value="TreeGrafter"/>
</dbReference>
<dbReference type="RefSeq" id="XP_060457552.1">
    <property type="nucleotide sequence ID" value="XM_060601017.1"/>
</dbReference>
<dbReference type="SUPFAM" id="SSF55347">
    <property type="entry name" value="Glyceraldehyde-3-phosphate dehydrogenase-like, C-terminal domain"/>
    <property type="match status" value="1"/>
</dbReference>
<dbReference type="InterPro" id="IPR036291">
    <property type="entry name" value="NAD(P)-bd_dom_sf"/>
</dbReference>
<evidence type="ECO:0000256" key="11">
    <source>
        <dbReference type="RuleBase" id="RU000397"/>
    </source>
</evidence>
<dbReference type="SMART" id="SM00846">
    <property type="entry name" value="Gp_dh_N"/>
    <property type="match status" value="1"/>
</dbReference>
<dbReference type="GO" id="GO:0006096">
    <property type="term" value="P:glycolytic process"/>
    <property type="evidence" value="ECO:0007669"/>
    <property type="project" value="UniProtKB-KW"/>
</dbReference>
<dbReference type="GO" id="GO:0004365">
    <property type="term" value="F:glyceraldehyde-3-phosphate dehydrogenase (NAD+) (phosphorylating) activity"/>
    <property type="evidence" value="ECO:0007669"/>
    <property type="project" value="TreeGrafter"/>
</dbReference>
<dbReference type="SUPFAM" id="SSF51735">
    <property type="entry name" value="NAD(P)-binding Rossmann-fold domains"/>
    <property type="match status" value="1"/>
</dbReference>
<dbReference type="Pfam" id="PF00044">
    <property type="entry name" value="Gp_dh_N"/>
    <property type="match status" value="1"/>
</dbReference>
<feature type="binding site" evidence="8">
    <location>
        <begin position="182"/>
        <end position="184"/>
    </location>
    <ligand>
        <name>D-glyceraldehyde 3-phosphate</name>
        <dbReference type="ChEBI" id="CHEBI:59776"/>
    </ligand>
</feature>
<feature type="binding site" evidence="9">
    <location>
        <begin position="26"/>
        <end position="27"/>
    </location>
    <ligand>
        <name>NAD(+)</name>
        <dbReference type="ChEBI" id="CHEBI:57540"/>
    </ligand>
</feature>
<dbReference type="InterPro" id="IPR020829">
    <property type="entry name" value="GlycerAld_3-P_DH_cat"/>
</dbReference>
<comment type="pathway">
    <text evidence="1">Carbohydrate degradation; glycolysis; pyruvate from D-glyceraldehyde 3-phosphate: step 1/5.</text>
</comment>
<dbReference type="AlphaFoldDB" id="A0AA48L5H5"/>
<feature type="binding site" evidence="8">
    <location>
        <position position="213"/>
    </location>
    <ligand>
        <name>D-glyceraldehyde 3-phosphate</name>
        <dbReference type="ChEBI" id="CHEBI:59776"/>
    </ligand>
</feature>
<evidence type="ECO:0000256" key="5">
    <source>
        <dbReference type="ARBA" id="ARBA00023152"/>
    </source>
</evidence>
<dbReference type="GO" id="GO:0047100">
    <property type="term" value="F:glyceraldehyde-3-phosphate dehydrogenase (NADP+) (phosphorylating) activity"/>
    <property type="evidence" value="ECO:0007669"/>
    <property type="project" value="UniProtKB-EC"/>
</dbReference>
<evidence type="ECO:0000256" key="7">
    <source>
        <dbReference type="PIRSR" id="PIRSR000149-1"/>
    </source>
</evidence>
<keyword evidence="14" id="KW-1185">Reference proteome</keyword>
<dbReference type="EMBL" id="AP028215">
    <property type="protein sequence ID" value="BEI92287.1"/>
    <property type="molecule type" value="Genomic_DNA"/>
</dbReference>
<dbReference type="PANTHER" id="PTHR10836:SF134">
    <property type="entry name" value="GLYCERALDEHYDE-3-PHOSPHATE DEHYDROGENASE (PHOSPHORYLATING)"/>
    <property type="match status" value="1"/>
</dbReference>
<evidence type="ECO:0000256" key="9">
    <source>
        <dbReference type="PIRSR" id="PIRSR000149-3"/>
    </source>
</evidence>
<keyword evidence="4" id="KW-0560">Oxidoreductase</keyword>
<feature type="binding site" evidence="8">
    <location>
        <position position="265"/>
    </location>
    <ligand>
        <name>D-glyceraldehyde 3-phosphate</name>
        <dbReference type="ChEBI" id="CHEBI:59776"/>
    </ligand>
</feature>
<dbReference type="FunFam" id="3.30.360.10:FF:000002">
    <property type="entry name" value="Glyceraldehyde-3-phosphate dehydrogenase"/>
    <property type="match status" value="1"/>
</dbReference>
<evidence type="ECO:0000256" key="4">
    <source>
        <dbReference type="ARBA" id="ARBA00023002"/>
    </source>
</evidence>
<dbReference type="FunFam" id="3.40.50.720:FF:000001">
    <property type="entry name" value="Glyceraldehyde-3-phosphate dehydrogenase"/>
    <property type="match status" value="1"/>
</dbReference>
<dbReference type="PROSITE" id="PS00071">
    <property type="entry name" value="GAPDH"/>
    <property type="match status" value="1"/>
</dbReference>
<keyword evidence="9" id="KW-0547">Nucleotide-binding</keyword>
<accession>A0AA48L5H5</accession>
<evidence type="ECO:0000313" key="13">
    <source>
        <dbReference type="EMBL" id="BEI92287.1"/>
    </source>
</evidence>
<dbReference type="PRINTS" id="PR00078">
    <property type="entry name" value="G3PDHDRGNASE"/>
</dbReference>
<dbReference type="GO" id="GO:0051287">
    <property type="term" value="F:NAD binding"/>
    <property type="evidence" value="ECO:0007669"/>
    <property type="project" value="InterPro"/>
</dbReference>
<feature type="site" description="Activates thiol group during catalysis" evidence="10">
    <location>
        <position position="210"/>
    </location>
</feature>
<dbReference type="InterPro" id="IPR020828">
    <property type="entry name" value="GlycerAld_3-P_DH_NAD(P)-bd"/>
</dbReference>
<evidence type="ECO:0000256" key="8">
    <source>
        <dbReference type="PIRSR" id="PIRSR000149-2"/>
    </source>
</evidence>
<proteinExistence type="inferred from homology"/>
<dbReference type="GeneID" id="85496157"/>
<evidence type="ECO:0000256" key="3">
    <source>
        <dbReference type="ARBA" id="ARBA00007406"/>
    </source>
</evidence>
<protein>
    <recommendedName>
        <fullName evidence="12">Glyceraldehyde 3-phosphate dehydrogenase NAD(P) binding domain-containing protein</fullName>
    </recommendedName>
</protein>
<reference evidence="13" key="1">
    <citation type="journal article" date="2023" name="BMC Genomics">
        <title>Chromosome-level genome assemblies of Cutaneotrichosporon spp. (Trichosporonales, Basidiomycota) reveal imbalanced evolution between nucleotide sequences and chromosome synteny.</title>
        <authorList>
            <person name="Kobayashi Y."/>
            <person name="Kayamori A."/>
            <person name="Aoki K."/>
            <person name="Shiwa Y."/>
            <person name="Matsutani M."/>
            <person name="Fujita N."/>
            <person name="Sugita T."/>
            <person name="Iwasaki W."/>
            <person name="Tanaka N."/>
            <person name="Takashima M."/>
        </authorList>
    </citation>
    <scope>NUCLEOTIDE SEQUENCE</scope>
    <source>
        <strain evidence="13">HIS019</strain>
    </source>
</reference>
<comment type="similarity">
    <text evidence="3 11">Belongs to the glyceraldehyde-3-phosphate dehydrogenase family.</text>
</comment>
<evidence type="ECO:0000313" key="14">
    <source>
        <dbReference type="Proteomes" id="UP001233271"/>
    </source>
</evidence>
<keyword evidence="5" id="KW-0324">Glycolysis</keyword>
<feature type="active site" description="Nucleophile" evidence="7">
    <location>
        <position position="183"/>
    </location>
</feature>
<dbReference type="Pfam" id="PF02800">
    <property type="entry name" value="Gp_dh_C"/>
    <property type="match status" value="1"/>
</dbReference>
<dbReference type="Proteomes" id="UP001233271">
    <property type="component" value="Chromosome 4"/>
</dbReference>
<dbReference type="Gene3D" id="3.30.360.10">
    <property type="entry name" value="Dihydrodipicolinate Reductase, domain 2"/>
    <property type="match status" value="1"/>
</dbReference>
<dbReference type="KEGG" id="ccac:CcaHIS019_0411070"/>
<feature type="binding site" evidence="9">
    <location>
        <position position="111"/>
    </location>
    <ligand>
        <name>NAD(+)</name>
        <dbReference type="ChEBI" id="CHEBI:57540"/>
    </ligand>
</feature>
<evidence type="ECO:0000256" key="6">
    <source>
        <dbReference type="ARBA" id="ARBA00052787"/>
    </source>
</evidence>
<dbReference type="PIRSF" id="PIRSF000149">
    <property type="entry name" value="GAP_DH"/>
    <property type="match status" value="1"/>
</dbReference>
<name>A0AA48L5H5_9TREE</name>
<evidence type="ECO:0000256" key="2">
    <source>
        <dbReference type="ARBA" id="ARBA00005215"/>
    </source>
</evidence>
<dbReference type="CDD" id="cd05214">
    <property type="entry name" value="GAPDH_I_N"/>
    <property type="match status" value="1"/>
</dbReference>
<sequence length="383" mass="41280">MDEITTPHFLTIDIAAPTIGINGFGRIGRQLFRMCLERTDVDLVAVNHTAASLEHLLTAIRFDSTHGPCRQASEIRIADKDHPLLLQPTENNPNPTALLYRNKVIHLFSQRDATKLDWASAGADYVMESTGVMTTVEKASAHIRGGKAKKVIISAPSKDAKNIVFGVNHTDYAGDSVISNASCTTNCMAPIAAVLHNEFGIENGMMTTIHASTASQKVLDGFSAKDIRSGRSAMGNIIPASTGAAQAVVRVIPELAGKFQGLSVRVPVTNVSLVNLTVRTTKPFGSKQELMDAFHKAADTPVSVGGLNGVLRVSEEKLVSSDYLTSWESSVIDEDASIVLGDGHTATLIAWYDNESGFSARMLDLAVYIHRRDQLRGWPLTTA</sequence>
<dbReference type="CDD" id="cd18126">
    <property type="entry name" value="GAPDH_I_C"/>
    <property type="match status" value="1"/>
</dbReference>
<comment type="catalytic activity">
    <reaction evidence="6">
        <text>D-glyceraldehyde 3-phosphate + phosphate + NADP(+) = (2R)-3-phospho-glyceroyl phosphate + NADPH + H(+)</text>
        <dbReference type="Rhea" id="RHEA:10296"/>
        <dbReference type="ChEBI" id="CHEBI:15378"/>
        <dbReference type="ChEBI" id="CHEBI:43474"/>
        <dbReference type="ChEBI" id="CHEBI:57604"/>
        <dbReference type="ChEBI" id="CHEBI:57783"/>
        <dbReference type="ChEBI" id="CHEBI:58349"/>
        <dbReference type="ChEBI" id="CHEBI:59776"/>
        <dbReference type="EC" id="1.2.1.13"/>
    </reaction>
</comment>
<dbReference type="InterPro" id="IPR020831">
    <property type="entry name" value="GlycerAld/Erythrose_P_DH"/>
</dbReference>
<feature type="binding site" evidence="9">
    <location>
        <position position="154"/>
    </location>
    <ligand>
        <name>NAD(+)</name>
        <dbReference type="ChEBI" id="CHEBI:57540"/>
    </ligand>
</feature>
<keyword evidence="9" id="KW-0520">NAD</keyword>
<feature type="binding site" evidence="9">
    <location>
        <position position="354"/>
    </location>
    <ligand>
        <name>NAD(+)</name>
        <dbReference type="ChEBI" id="CHEBI:57540"/>
    </ligand>
</feature>
<comment type="pathway">
    <text evidence="2">Carbohydrate biosynthesis; Calvin cycle.</text>
</comment>
<dbReference type="InterPro" id="IPR020830">
    <property type="entry name" value="GlycerAld_3-P_DH_AS"/>
</dbReference>
<evidence type="ECO:0000256" key="1">
    <source>
        <dbReference type="ARBA" id="ARBA00004869"/>
    </source>
</evidence>
<evidence type="ECO:0000256" key="10">
    <source>
        <dbReference type="PIRSR" id="PIRSR000149-4"/>
    </source>
</evidence>